<feature type="transmembrane region" description="Helical" evidence="6">
    <location>
        <begin position="647"/>
        <end position="667"/>
    </location>
</feature>
<dbReference type="PANTHER" id="PTHR33406:SF13">
    <property type="entry name" value="MEMBRANE PROTEIN YDFJ"/>
    <property type="match status" value="1"/>
</dbReference>
<protein>
    <submittedName>
        <fullName evidence="8">Unannotated protein</fullName>
    </submittedName>
</protein>
<dbReference type="Pfam" id="PF03176">
    <property type="entry name" value="MMPL"/>
    <property type="match status" value="2"/>
</dbReference>
<dbReference type="GO" id="GO:0005886">
    <property type="term" value="C:plasma membrane"/>
    <property type="evidence" value="ECO:0007669"/>
    <property type="project" value="UniProtKB-SubCell"/>
</dbReference>
<accession>A0A6J6QC38</accession>
<feature type="transmembrane region" description="Helical" evidence="6">
    <location>
        <begin position="530"/>
        <end position="548"/>
    </location>
</feature>
<name>A0A6J6QC38_9ZZZZ</name>
<evidence type="ECO:0000256" key="4">
    <source>
        <dbReference type="ARBA" id="ARBA00022989"/>
    </source>
</evidence>
<evidence type="ECO:0000313" key="8">
    <source>
        <dbReference type="EMBL" id="CAB4707003.1"/>
    </source>
</evidence>
<feature type="transmembrane region" description="Helical" evidence="6">
    <location>
        <begin position="279"/>
        <end position="301"/>
    </location>
</feature>
<dbReference type="Gene3D" id="1.20.1640.10">
    <property type="entry name" value="Multidrug efflux transporter AcrB transmembrane domain"/>
    <property type="match status" value="2"/>
</dbReference>
<evidence type="ECO:0000256" key="6">
    <source>
        <dbReference type="SAM" id="Phobius"/>
    </source>
</evidence>
<dbReference type="EMBL" id="CAEZXP010000007">
    <property type="protein sequence ID" value="CAB4707003.1"/>
    <property type="molecule type" value="Genomic_DNA"/>
</dbReference>
<organism evidence="8">
    <name type="scientific">freshwater metagenome</name>
    <dbReference type="NCBI Taxonomy" id="449393"/>
    <lineage>
        <taxon>unclassified sequences</taxon>
        <taxon>metagenomes</taxon>
        <taxon>ecological metagenomes</taxon>
    </lineage>
</organism>
<comment type="subcellular location">
    <subcellularLocation>
        <location evidence="1">Cell membrane</location>
        <topology evidence="1">Multi-pass membrane protein</topology>
    </subcellularLocation>
</comment>
<feature type="transmembrane region" description="Helical" evidence="6">
    <location>
        <begin position="673"/>
        <end position="691"/>
    </location>
</feature>
<dbReference type="SUPFAM" id="SSF82866">
    <property type="entry name" value="Multidrug efflux transporter AcrB transmembrane domain"/>
    <property type="match status" value="2"/>
</dbReference>
<keyword evidence="2" id="KW-1003">Cell membrane</keyword>
<dbReference type="InterPro" id="IPR050545">
    <property type="entry name" value="Mycobact_MmpL"/>
</dbReference>
<evidence type="ECO:0000259" key="7">
    <source>
        <dbReference type="Pfam" id="PF03176"/>
    </source>
</evidence>
<gene>
    <name evidence="8" type="ORF">UFOPK2399_01736</name>
</gene>
<keyword evidence="4 6" id="KW-1133">Transmembrane helix</keyword>
<feature type="domain" description="Membrane transport protein MMPL" evidence="7">
    <location>
        <begin position="52"/>
        <end position="371"/>
    </location>
</feature>
<feature type="transmembrane region" description="Helical" evidence="6">
    <location>
        <begin position="560"/>
        <end position="583"/>
    </location>
</feature>
<dbReference type="PANTHER" id="PTHR33406">
    <property type="entry name" value="MEMBRANE PROTEIN MJ1562-RELATED"/>
    <property type="match status" value="1"/>
</dbReference>
<feature type="transmembrane region" description="Helical" evidence="6">
    <location>
        <begin position="240"/>
        <end position="258"/>
    </location>
</feature>
<reference evidence="8" key="1">
    <citation type="submission" date="2020-05" db="EMBL/GenBank/DDBJ databases">
        <authorList>
            <person name="Chiriac C."/>
            <person name="Salcher M."/>
            <person name="Ghai R."/>
            <person name="Kavagutti S V."/>
        </authorList>
    </citation>
    <scope>NUCLEOTIDE SEQUENCE</scope>
</reference>
<dbReference type="InterPro" id="IPR004869">
    <property type="entry name" value="MMPL_dom"/>
</dbReference>
<sequence length="744" mass="77678">MNTNLAARAGRISAAHWKSALVVWIVFCIGAAMIGGALGTKKVTDADTASGDTQKAEKIMASAGFGGRAGESVLVSSTTKTVSDPAFKVVVADVVKAVSALPNMENVRSPLDPGNAGQIAATNRDVLVQFDVAGDVTKAMDKIQPTLDAVAQVQAAHKDFVVAEFGQASANHILSKTIGDDFKRAEYSSLPVTLVILLVAFGALVAAGLPVLLAFSGVLATVGLSAIASHLVPAGDATQSVILLIGMAVGVDYSLFYIRREREERSSGLSSHDALLRTSATSGYAVLISGATVLIAMAGMLFTGNAIFTSIAVGAMLMVAVALIGSLSILPALMSKLGDRINKGRIPFFGGRSHKPSRVWGFVLDRVLAHPVIAAVASGGALLALALPTLTLHTQLPSFTDLPKSLPIVRTYEQIQTAFPGAQTPAEVVISAPDVRTPAVQAAITEMTKQALATGKMTEPIHSEINPAGNVERVSIALAGDGSNQISVDALQTLRNVVIPATVGKVPGVEAPVTGQTAGTHDFNDQMKSHAPLVFGFVLALCFILLLVTFRSIVIPIKAVLLNLLSVGAAYGLLVLVFQHTWAEGILGFHSNGAIASWLPLFLFVILFGLSMDYHVFILSRVKELVDAGVPTPEAVARGIKGTASTVTSAAAVMVAVFGIFMTLHTIDIKQMGFGLAAAILIDATIVRGVLLPSVMKLLGDWNWYLPRWLEWLPQGSFGHEFHATHDAPQGAGAVSAPAVDPAS</sequence>
<feature type="transmembrane region" description="Helical" evidence="6">
    <location>
        <begin position="595"/>
        <end position="614"/>
    </location>
</feature>
<evidence type="ECO:0000256" key="5">
    <source>
        <dbReference type="ARBA" id="ARBA00023136"/>
    </source>
</evidence>
<keyword evidence="5 6" id="KW-0472">Membrane</keyword>
<dbReference type="AlphaFoldDB" id="A0A6J6QC38"/>
<feature type="transmembrane region" description="Helical" evidence="6">
    <location>
        <begin position="192"/>
        <end position="220"/>
    </location>
</feature>
<feature type="transmembrane region" description="Helical" evidence="6">
    <location>
        <begin position="307"/>
        <end position="333"/>
    </location>
</feature>
<evidence type="ECO:0000256" key="1">
    <source>
        <dbReference type="ARBA" id="ARBA00004651"/>
    </source>
</evidence>
<feature type="transmembrane region" description="Helical" evidence="6">
    <location>
        <begin position="367"/>
        <end position="387"/>
    </location>
</feature>
<proteinExistence type="predicted"/>
<keyword evidence="3 6" id="KW-0812">Transmembrane</keyword>
<evidence type="ECO:0000256" key="2">
    <source>
        <dbReference type="ARBA" id="ARBA00022475"/>
    </source>
</evidence>
<feature type="transmembrane region" description="Helical" evidence="6">
    <location>
        <begin position="20"/>
        <end position="38"/>
    </location>
</feature>
<evidence type="ECO:0000256" key="3">
    <source>
        <dbReference type="ARBA" id="ARBA00022692"/>
    </source>
</evidence>
<feature type="domain" description="Membrane transport protein MMPL" evidence="7">
    <location>
        <begin position="402"/>
        <end position="708"/>
    </location>
</feature>